<gene>
    <name evidence="2" type="ORF">NVS88_14420</name>
</gene>
<keyword evidence="1" id="KW-0732">Signal</keyword>
<reference evidence="2" key="1">
    <citation type="submission" date="2022-08" db="EMBL/GenBank/DDBJ databases">
        <title>Genome analysis of Corynebacteriales strain.</title>
        <authorList>
            <person name="Lee S.D."/>
        </authorList>
    </citation>
    <scope>NUCLEOTIDE SEQUENCE</scope>
    <source>
        <strain evidence="2">D3-21</strain>
    </source>
</reference>
<sequence>MTQGRMSRRMFGRLAALSGAGLALVGRPGIARAATDPREHEQWFLEPDSAFFATAAVEYAAGCWALSTGDLWPSCWADDDQLYAANGDGMGFGLMRPADLVVNRIAGTPEQGLRGTRLADSDAVAQIYADPAEYNRKPTGIAAVDGDGDGRDELYLAVQDLRFTPAEEAFNDAPNAAICRSDDHGRHWRIPDTPMFDDHVFTTIMFLDFGKSQQHARVLGPEGSGYLYAYGLDGNWRGSYSDTVPDPTCLYLARVPRSTVQQRETWQFFAGLDRSGAPRWSAELSDRVAVLTDDRIVYPRLLHDNGPKKLSVLSQGGVVYNAPLRRYLYTSWTEYTFQFYEAPTPWGPWRLFLTHDAGGYPWYGRPLLTELIPSPFGHPIPQTLNQALDLHCPGPKNGGYGCTIPSKFIGDDGTEMWVQSNWFVGDGCGAPNYSYSLRRLRVAQSAETEATNPSDPQADLARVPGTVPVQKSAHYGHGDWYSAGRTDRSEDSFDNSPKTVDFWGYTWDREYRLDRLVYTTGDMFDDGGWFAADLTVQVRRSGRWQTVSGTRVEPRYPYVRVGKRVTYTWTFSTTVGDGIRIHGTPGGSGHFTSIAALAVHHDGVRTQ</sequence>
<dbReference type="Proteomes" id="UP001152755">
    <property type="component" value="Unassembled WGS sequence"/>
</dbReference>
<dbReference type="InterPro" id="IPR006311">
    <property type="entry name" value="TAT_signal"/>
</dbReference>
<proteinExistence type="predicted"/>
<keyword evidence="3" id="KW-1185">Reference proteome</keyword>
<evidence type="ECO:0000313" key="3">
    <source>
        <dbReference type="Proteomes" id="UP001152755"/>
    </source>
</evidence>
<dbReference type="AlphaFoldDB" id="A0A9X4M5P9"/>
<comment type="caution">
    <text evidence="2">The sequence shown here is derived from an EMBL/GenBank/DDBJ whole genome shotgun (WGS) entry which is preliminary data.</text>
</comment>
<feature type="signal peptide" evidence="1">
    <location>
        <begin position="1"/>
        <end position="33"/>
    </location>
</feature>
<evidence type="ECO:0000256" key="1">
    <source>
        <dbReference type="SAM" id="SignalP"/>
    </source>
</evidence>
<organism evidence="2 3">
    <name type="scientific">Speluncibacter jeojiensis</name>
    <dbReference type="NCBI Taxonomy" id="2710754"/>
    <lineage>
        <taxon>Bacteria</taxon>
        <taxon>Bacillati</taxon>
        <taxon>Actinomycetota</taxon>
        <taxon>Actinomycetes</taxon>
        <taxon>Mycobacteriales</taxon>
        <taxon>Speluncibacteraceae</taxon>
        <taxon>Speluncibacter</taxon>
    </lineage>
</organism>
<dbReference type="PROSITE" id="PS51318">
    <property type="entry name" value="TAT"/>
    <property type="match status" value="1"/>
</dbReference>
<dbReference type="RefSeq" id="WP_332520232.1">
    <property type="nucleotide sequence ID" value="NZ_JANRHA010000009.1"/>
</dbReference>
<feature type="chain" id="PRO_5040819140" evidence="1">
    <location>
        <begin position="34"/>
        <end position="607"/>
    </location>
</feature>
<name>A0A9X4M5P9_9ACTN</name>
<protein>
    <submittedName>
        <fullName evidence="2">DUF4185 domain-containing protein</fullName>
    </submittedName>
</protein>
<dbReference type="EMBL" id="JANRHA010000009">
    <property type="protein sequence ID" value="MDG3015753.1"/>
    <property type="molecule type" value="Genomic_DNA"/>
</dbReference>
<accession>A0A9X4M5P9</accession>
<evidence type="ECO:0000313" key="2">
    <source>
        <dbReference type="EMBL" id="MDG3015753.1"/>
    </source>
</evidence>